<evidence type="ECO:0000313" key="1">
    <source>
        <dbReference type="EMBL" id="ORY34362.1"/>
    </source>
</evidence>
<evidence type="ECO:0000313" key="2">
    <source>
        <dbReference type="Proteomes" id="UP000193920"/>
    </source>
</evidence>
<dbReference type="InterPro" id="IPR043504">
    <property type="entry name" value="Peptidase_S1_PA_chymotrypsin"/>
</dbReference>
<comment type="caution">
    <text evidence="1">The sequence shown here is derived from an EMBL/GenBank/DDBJ whole genome shotgun (WGS) entry which is preliminary data.</text>
</comment>
<dbReference type="InterPro" id="IPR009003">
    <property type="entry name" value="Peptidase_S1_PA"/>
</dbReference>
<reference evidence="1 2" key="1">
    <citation type="submission" date="2016-08" db="EMBL/GenBank/DDBJ databases">
        <title>A Parts List for Fungal Cellulosomes Revealed by Comparative Genomics.</title>
        <authorList>
            <consortium name="DOE Joint Genome Institute"/>
            <person name="Haitjema C.H."/>
            <person name="Gilmore S.P."/>
            <person name="Henske J.K."/>
            <person name="Solomon K.V."/>
            <person name="De Groot R."/>
            <person name="Kuo A."/>
            <person name="Mondo S.J."/>
            <person name="Salamov A.A."/>
            <person name="Labutti K."/>
            <person name="Zhao Z."/>
            <person name="Chiniquy J."/>
            <person name="Barry K."/>
            <person name="Brewer H.M."/>
            <person name="Purvine S.O."/>
            <person name="Wright A.T."/>
            <person name="Boxma B."/>
            <person name="Van Alen T."/>
            <person name="Hackstein J.H."/>
            <person name="Baker S.E."/>
            <person name="Grigoriev I.V."/>
            <person name="O'Malley M.A."/>
        </authorList>
    </citation>
    <scope>NUCLEOTIDE SEQUENCE [LARGE SCALE GENOMIC DNA]</scope>
    <source>
        <strain evidence="1 2">G1</strain>
    </source>
</reference>
<protein>
    <recommendedName>
        <fullName evidence="3">Serine protease</fullName>
    </recommendedName>
</protein>
<proteinExistence type="predicted"/>
<gene>
    <name evidence="1" type="ORF">LY90DRAFT_673244</name>
</gene>
<name>A0A1Y2BHU2_9FUNG</name>
<evidence type="ECO:0008006" key="3">
    <source>
        <dbReference type="Google" id="ProtNLM"/>
    </source>
</evidence>
<dbReference type="Proteomes" id="UP000193920">
    <property type="component" value="Unassembled WGS sequence"/>
</dbReference>
<organism evidence="1 2">
    <name type="scientific">Neocallimastix californiae</name>
    <dbReference type="NCBI Taxonomy" id="1754190"/>
    <lineage>
        <taxon>Eukaryota</taxon>
        <taxon>Fungi</taxon>
        <taxon>Fungi incertae sedis</taxon>
        <taxon>Chytridiomycota</taxon>
        <taxon>Chytridiomycota incertae sedis</taxon>
        <taxon>Neocallimastigomycetes</taxon>
        <taxon>Neocallimastigales</taxon>
        <taxon>Neocallimastigaceae</taxon>
        <taxon>Neocallimastix</taxon>
    </lineage>
</organism>
<dbReference type="AlphaFoldDB" id="A0A1Y2BHU2"/>
<dbReference type="Gene3D" id="2.40.10.10">
    <property type="entry name" value="Trypsin-like serine proteases"/>
    <property type="match status" value="2"/>
</dbReference>
<sequence>MSHSICKIKVRKSIIGTGFFIAIPIPNKEKPLRGLMTNNHILNESQLESNKSFNIYMAYNEEQGIEIEINDEDFIFTSELIDITFIELNNEIIDEIEPTFLKPSNQEAEMNEAVLICQYANKEYSLAFGNISNINSINYYHKVDTNKGSSGSPLLNKNYEVVGIHKVKECIDESFKHNIAVKYSEVEFAIKILLNNINIYGLEKAKKSAKLLLLYETEMRTLKKYGLKLKLSSENMNKPKNKIDLNQNNLNILSKTLFYCTFSKNLLFYRTNYAWYVTILSKENRISEYNLDELKQLDWSPIISNNEAIDEKIEKKINVKNIYIYKRFVRVGIKEEINKFGIFKAD</sequence>
<dbReference type="EMBL" id="MCOG01000156">
    <property type="protein sequence ID" value="ORY34362.1"/>
    <property type="molecule type" value="Genomic_DNA"/>
</dbReference>
<keyword evidence="2" id="KW-1185">Reference proteome</keyword>
<dbReference type="Pfam" id="PF13365">
    <property type="entry name" value="Trypsin_2"/>
    <property type="match status" value="1"/>
</dbReference>
<accession>A0A1Y2BHU2</accession>
<dbReference type="SUPFAM" id="SSF50494">
    <property type="entry name" value="Trypsin-like serine proteases"/>
    <property type="match status" value="1"/>
</dbReference>